<comment type="caution">
    <text evidence="1">The sequence shown here is derived from an EMBL/GenBank/DDBJ whole genome shotgun (WGS) entry which is preliminary data.</text>
</comment>
<name>A0ABS0WKK6_9ALTE</name>
<accession>A0ABS0WKK6</accession>
<evidence type="ECO:0000313" key="2">
    <source>
        <dbReference type="Proteomes" id="UP000649232"/>
    </source>
</evidence>
<dbReference type="RefSeq" id="WP_198826139.1">
    <property type="nucleotide sequence ID" value="NZ_JAEILT010000060.1"/>
</dbReference>
<protein>
    <submittedName>
        <fullName evidence="1">Uncharacterized protein</fullName>
    </submittedName>
</protein>
<organism evidence="1 2">
    <name type="scientific">Paraglaciecola chathamensis</name>
    <dbReference type="NCBI Taxonomy" id="368405"/>
    <lineage>
        <taxon>Bacteria</taxon>
        <taxon>Pseudomonadati</taxon>
        <taxon>Pseudomonadota</taxon>
        <taxon>Gammaproteobacteria</taxon>
        <taxon>Alteromonadales</taxon>
        <taxon>Alteromonadaceae</taxon>
        <taxon>Paraglaciecola</taxon>
    </lineage>
</organism>
<evidence type="ECO:0000313" key="1">
    <source>
        <dbReference type="EMBL" id="MBJ2138972.1"/>
    </source>
</evidence>
<gene>
    <name evidence="1" type="ORF">JEU11_21225</name>
</gene>
<dbReference type="Proteomes" id="UP000649232">
    <property type="component" value="Unassembled WGS sequence"/>
</dbReference>
<reference evidence="1 2" key="1">
    <citation type="submission" date="2020-12" db="EMBL/GenBank/DDBJ databases">
        <title>Draft genome sequences of nine environmental bacterial isolates colonizing plastic.</title>
        <authorList>
            <person name="Borre I."/>
            <person name="Sonnenschein E.C."/>
        </authorList>
    </citation>
    <scope>NUCLEOTIDE SEQUENCE [LARGE SCALE GENOMIC DNA]</scope>
    <source>
        <strain evidence="1 2">IB30</strain>
    </source>
</reference>
<dbReference type="EMBL" id="JAEILT010000060">
    <property type="protein sequence ID" value="MBJ2138972.1"/>
    <property type="molecule type" value="Genomic_DNA"/>
</dbReference>
<proteinExistence type="predicted"/>
<sequence length="140" mass="16115">MRYAIILLIIFIVIWVGQFSYTLWIRPIDQPTSEILRLEKHFNNKKIIGHIYPVRHGYNHSRVLSVSAFKIEDYPLPFGLVDCATEQEAISRSSPQAGLPNELQPVRNGKVVLDFTLWGDDTISMAQSVKNVFMDYVHEP</sequence>